<dbReference type="RefSeq" id="WP_207326923.1">
    <property type="nucleotide sequence ID" value="NZ_JAFMYW010000001.1"/>
</dbReference>
<feature type="region of interest" description="Disordered" evidence="1">
    <location>
        <begin position="30"/>
        <end position="57"/>
    </location>
</feature>
<organism evidence="2 3">
    <name type="scientific">Fibrella forsythiae</name>
    <dbReference type="NCBI Taxonomy" id="2817061"/>
    <lineage>
        <taxon>Bacteria</taxon>
        <taxon>Pseudomonadati</taxon>
        <taxon>Bacteroidota</taxon>
        <taxon>Cytophagia</taxon>
        <taxon>Cytophagales</taxon>
        <taxon>Spirosomataceae</taxon>
        <taxon>Fibrella</taxon>
    </lineage>
</organism>
<proteinExistence type="predicted"/>
<feature type="compositionally biased region" description="Low complexity" evidence="1">
    <location>
        <begin position="34"/>
        <end position="57"/>
    </location>
</feature>
<dbReference type="EMBL" id="JAFMYW010000001">
    <property type="protein sequence ID" value="MBO0946996.1"/>
    <property type="molecule type" value="Genomic_DNA"/>
</dbReference>
<protein>
    <submittedName>
        <fullName evidence="2">Uncharacterized protein</fullName>
    </submittedName>
</protein>
<sequence>MKTSTRWVMVGLAVVVLGLVAAVASATARRRSGDTTAPGTGTGSTGTTSGTTTTTQTEPCLQVSGRTVQAGEKLYSIQYTPLVMAPDSKAPIALQRLQDELVGTFTGKYKFNPAYFASGNCFIEVMPTEGNKALWVHPKHVYLKLLTA</sequence>
<gene>
    <name evidence="2" type="ORF">J2I46_00265</name>
</gene>
<evidence type="ECO:0000256" key="1">
    <source>
        <dbReference type="SAM" id="MobiDB-lite"/>
    </source>
</evidence>
<accession>A0ABS3JC17</accession>
<evidence type="ECO:0000313" key="3">
    <source>
        <dbReference type="Proteomes" id="UP000664628"/>
    </source>
</evidence>
<name>A0ABS3JC17_9BACT</name>
<reference evidence="2 3" key="1">
    <citation type="submission" date="2021-03" db="EMBL/GenBank/DDBJ databases">
        <title>Fibrella sp. HMF5405 genome sequencing and assembly.</title>
        <authorList>
            <person name="Kang H."/>
            <person name="Kim H."/>
            <person name="Bae S."/>
            <person name="Joh K."/>
        </authorList>
    </citation>
    <scope>NUCLEOTIDE SEQUENCE [LARGE SCALE GENOMIC DNA]</scope>
    <source>
        <strain evidence="2 3">HMF5405</strain>
    </source>
</reference>
<comment type="caution">
    <text evidence="2">The sequence shown here is derived from an EMBL/GenBank/DDBJ whole genome shotgun (WGS) entry which is preliminary data.</text>
</comment>
<keyword evidence="3" id="KW-1185">Reference proteome</keyword>
<dbReference type="Proteomes" id="UP000664628">
    <property type="component" value="Unassembled WGS sequence"/>
</dbReference>
<evidence type="ECO:0000313" key="2">
    <source>
        <dbReference type="EMBL" id="MBO0946996.1"/>
    </source>
</evidence>